<evidence type="ECO:0000256" key="6">
    <source>
        <dbReference type="SAM" id="MobiDB-lite"/>
    </source>
</evidence>
<name>A0A2H0WMS0_9BACT</name>
<dbReference type="Pfam" id="PF01016">
    <property type="entry name" value="Ribosomal_L27"/>
    <property type="match status" value="1"/>
</dbReference>
<accession>A0A2H0WMS0</accession>
<dbReference type="SUPFAM" id="SSF110324">
    <property type="entry name" value="Ribosomal L27 protein-like"/>
    <property type="match status" value="1"/>
</dbReference>
<keyword evidence="3" id="KW-0687">Ribonucleoprotein</keyword>
<sequence length="84" mass="9193">MAKKTKSEGKIRQQPPRPGKRLGLKKGNGEQVVAGNILVRQRGTKFHKGKLVGIGRDHTLYALEAGVVKIQKKQGVNLINISPK</sequence>
<comment type="caution">
    <text evidence="7">The sequence shown here is derived from an EMBL/GenBank/DDBJ whole genome shotgun (WGS) entry which is preliminary data.</text>
</comment>
<dbReference type="PROSITE" id="PS00831">
    <property type="entry name" value="RIBOSOMAL_L27"/>
    <property type="match status" value="1"/>
</dbReference>
<dbReference type="InterPro" id="IPR018261">
    <property type="entry name" value="Ribosomal_bL27_CS"/>
</dbReference>
<dbReference type="PANTHER" id="PTHR15893">
    <property type="entry name" value="RIBOSOMAL PROTEIN L27"/>
    <property type="match status" value="1"/>
</dbReference>
<dbReference type="GO" id="GO:0006412">
    <property type="term" value="P:translation"/>
    <property type="evidence" value="ECO:0007669"/>
    <property type="project" value="InterPro"/>
</dbReference>
<feature type="compositionally biased region" description="Basic and acidic residues" evidence="6">
    <location>
        <begin position="1"/>
        <end position="11"/>
    </location>
</feature>
<comment type="similarity">
    <text evidence="1">Belongs to the bacterial ribosomal protein bL27 family.</text>
</comment>
<dbReference type="Proteomes" id="UP000230033">
    <property type="component" value="Unassembled WGS sequence"/>
</dbReference>
<proteinExistence type="inferred from homology"/>
<dbReference type="PRINTS" id="PR00063">
    <property type="entry name" value="RIBOSOMALL27"/>
</dbReference>
<evidence type="ECO:0000256" key="2">
    <source>
        <dbReference type="ARBA" id="ARBA00022980"/>
    </source>
</evidence>
<evidence type="ECO:0000256" key="5">
    <source>
        <dbReference type="ARBA" id="ARBA00035477"/>
    </source>
</evidence>
<dbReference type="Gene3D" id="2.40.50.100">
    <property type="match status" value="1"/>
</dbReference>
<dbReference type="GO" id="GO:1990904">
    <property type="term" value="C:ribonucleoprotein complex"/>
    <property type="evidence" value="ECO:0007669"/>
    <property type="project" value="UniProtKB-KW"/>
</dbReference>
<evidence type="ECO:0000256" key="1">
    <source>
        <dbReference type="ARBA" id="ARBA00010797"/>
    </source>
</evidence>
<dbReference type="PANTHER" id="PTHR15893:SF0">
    <property type="entry name" value="LARGE RIBOSOMAL SUBUNIT PROTEIN BL27M"/>
    <property type="match status" value="1"/>
</dbReference>
<gene>
    <name evidence="7" type="ORF">COT65_01415</name>
</gene>
<organism evidence="7 8">
    <name type="scientific">Candidatus Shapirobacteria bacterium CG09_land_8_20_14_0_10_47_13</name>
    <dbReference type="NCBI Taxonomy" id="1974481"/>
    <lineage>
        <taxon>Bacteria</taxon>
        <taxon>Candidatus Shapironibacteriota</taxon>
    </lineage>
</organism>
<evidence type="ECO:0000313" key="7">
    <source>
        <dbReference type="EMBL" id="PIS13942.1"/>
    </source>
</evidence>
<feature type="region of interest" description="Disordered" evidence="6">
    <location>
        <begin position="1"/>
        <end position="26"/>
    </location>
</feature>
<dbReference type="GO" id="GO:0005840">
    <property type="term" value="C:ribosome"/>
    <property type="evidence" value="ECO:0007669"/>
    <property type="project" value="UniProtKB-KW"/>
</dbReference>
<protein>
    <recommendedName>
        <fullName evidence="4">Large ribosomal subunit protein bL27</fullName>
    </recommendedName>
    <alternativeName>
        <fullName evidence="5">50S ribosomal protein L27</fullName>
    </alternativeName>
</protein>
<dbReference type="AlphaFoldDB" id="A0A2H0WMS0"/>
<evidence type="ECO:0000256" key="3">
    <source>
        <dbReference type="ARBA" id="ARBA00023274"/>
    </source>
</evidence>
<dbReference type="InterPro" id="IPR001684">
    <property type="entry name" value="Ribosomal_bL27"/>
</dbReference>
<keyword evidence="2 7" id="KW-0689">Ribosomal protein</keyword>
<reference evidence="8" key="1">
    <citation type="submission" date="2017-09" db="EMBL/GenBank/DDBJ databases">
        <title>Depth-based differentiation of microbial function through sediment-hosted aquifers and enrichment of novel symbionts in the deep terrestrial subsurface.</title>
        <authorList>
            <person name="Probst A.J."/>
            <person name="Ladd B."/>
            <person name="Jarett J.K."/>
            <person name="Geller-Mcgrath D.E."/>
            <person name="Sieber C.M.K."/>
            <person name="Emerson J.B."/>
            <person name="Anantharaman K."/>
            <person name="Thomas B.C."/>
            <person name="Malmstrom R."/>
            <person name="Stieglmeier M."/>
            <person name="Klingl A."/>
            <person name="Woyke T."/>
            <person name="Ryan C.M."/>
            <person name="Banfield J.F."/>
        </authorList>
    </citation>
    <scope>NUCLEOTIDE SEQUENCE [LARGE SCALE GENOMIC DNA]</scope>
</reference>
<evidence type="ECO:0000313" key="8">
    <source>
        <dbReference type="Proteomes" id="UP000230033"/>
    </source>
</evidence>
<evidence type="ECO:0000256" key="4">
    <source>
        <dbReference type="ARBA" id="ARBA00035175"/>
    </source>
</evidence>
<dbReference type="GO" id="GO:0003735">
    <property type="term" value="F:structural constituent of ribosome"/>
    <property type="evidence" value="ECO:0007669"/>
    <property type="project" value="InterPro"/>
</dbReference>
<dbReference type="EMBL" id="PEZJ01000019">
    <property type="protein sequence ID" value="PIS13942.1"/>
    <property type="molecule type" value="Genomic_DNA"/>
</dbReference>